<organism evidence="5 6">
    <name type="scientific">Neobacillus rhizosphaerae</name>
    <dbReference type="NCBI Taxonomy" id="2880965"/>
    <lineage>
        <taxon>Bacteria</taxon>
        <taxon>Bacillati</taxon>
        <taxon>Bacillota</taxon>
        <taxon>Bacilli</taxon>
        <taxon>Bacillales</taxon>
        <taxon>Bacillaceae</taxon>
        <taxon>Neobacillus</taxon>
    </lineage>
</organism>
<evidence type="ECO:0000256" key="3">
    <source>
        <dbReference type="ARBA" id="ARBA00023163"/>
    </source>
</evidence>
<accession>A0ABM9EPV7</accession>
<dbReference type="Pfam" id="PF07702">
    <property type="entry name" value="UTRA"/>
    <property type="match status" value="1"/>
</dbReference>
<gene>
    <name evidence="5" type="primary">mngR</name>
    <name evidence="5" type="ORF">BACCIP111895_01791</name>
</gene>
<dbReference type="InterPro" id="IPR000524">
    <property type="entry name" value="Tscrpt_reg_HTH_GntR"/>
</dbReference>
<feature type="domain" description="HTH gntR-type" evidence="4">
    <location>
        <begin position="10"/>
        <end position="78"/>
    </location>
</feature>
<dbReference type="RefSeq" id="WP_248734932.1">
    <property type="nucleotide sequence ID" value="NZ_CALBWS010000008.1"/>
</dbReference>
<dbReference type="SMART" id="SM00345">
    <property type="entry name" value="HTH_GNTR"/>
    <property type="match status" value="1"/>
</dbReference>
<dbReference type="InterPro" id="IPR050679">
    <property type="entry name" value="Bact_HTH_transcr_reg"/>
</dbReference>
<dbReference type="Gene3D" id="1.10.10.10">
    <property type="entry name" value="Winged helix-like DNA-binding domain superfamily/Winged helix DNA-binding domain"/>
    <property type="match status" value="1"/>
</dbReference>
<dbReference type="PROSITE" id="PS50949">
    <property type="entry name" value="HTH_GNTR"/>
    <property type="match status" value="1"/>
</dbReference>
<dbReference type="InterPro" id="IPR028978">
    <property type="entry name" value="Chorismate_lyase_/UTRA_dom_sf"/>
</dbReference>
<dbReference type="InterPro" id="IPR036390">
    <property type="entry name" value="WH_DNA-bd_sf"/>
</dbReference>
<evidence type="ECO:0000256" key="1">
    <source>
        <dbReference type="ARBA" id="ARBA00023015"/>
    </source>
</evidence>
<evidence type="ECO:0000313" key="6">
    <source>
        <dbReference type="Proteomes" id="UP000838308"/>
    </source>
</evidence>
<protein>
    <submittedName>
        <fullName evidence="5">Mannosyl-D-glycerate transport/metabolism system repressor MngR</fullName>
    </submittedName>
</protein>
<dbReference type="Pfam" id="PF00392">
    <property type="entry name" value="GntR"/>
    <property type="match status" value="1"/>
</dbReference>
<evidence type="ECO:0000313" key="5">
    <source>
        <dbReference type="EMBL" id="CAH2714619.1"/>
    </source>
</evidence>
<dbReference type="SUPFAM" id="SSF46785">
    <property type="entry name" value="Winged helix' DNA-binding domain"/>
    <property type="match status" value="1"/>
</dbReference>
<proteinExistence type="predicted"/>
<dbReference type="SUPFAM" id="SSF64288">
    <property type="entry name" value="Chorismate lyase-like"/>
    <property type="match status" value="1"/>
</dbReference>
<dbReference type="InterPro" id="IPR011663">
    <property type="entry name" value="UTRA"/>
</dbReference>
<dbReference type="PRINTS" id="PR00035">
    <property type="entry name" value="HTHGNTR"/>
</dbReference>
<keyword evidence="1" id="KW-0805">Transcription regulation</keyword>
<reference evidence="5" key="1">
    <citation type="submission" date="2022-04" db="EMBL/GenBank/DDBJ databases">
        <authorList>
            <person name="Criscuolo A."/>
        </authorList>
    </citation>
    <scope>NUCLEOTIDE SEQUENCE</scope>
    <source>
        <strain evidence="5">CIP111895</strain>
    </source>
</reference>
<dbReference type="Proteomes" id="UP000838308">
    <property type="component" value="Unassembled WGS sequence"/>
</dbReference>
<dbReference type="CDD" id="cd07377">
    <property type="entry name" value="WHTH_GntR"/>
    <property type="match status" value="1"/>
</dbReference>
<evidence type="ECO:0000259" key="4">
    <source>
        <dbReference type="PROSITE" id="PS50949"/>
    </source>
</evidence>
<keyword evidence="3" id="KW-0804">Transcription</keyword>
<dbReference type="PANTHER" id="PTHR44846">
    <property type="entry name" value="MANNOSYL-D-GLYCERATE TRANSPORT/METABOLISM SYSTEM REPRESSOR MNGR-RELATED"/>
    <property type="match status" value="1"/>
</dbReference>
<name>A0ABM9EPV7_9BACI</name>
<dbReference type="EMBL" id="CALBWS010000008">
    <property type="protein sequence ID" value="CAH2714619.1"/>
    <property type="molecule type" value="Genomic_DNA"/>
</dbReference>
<evidence type="ECO:0000256" key="2">
    <source>
        <dbReference type="ARBA" id="ARBA00023125"/>
    </source>
</evidence>
<dbReference type="PANTHER" id="PTHR44846:SF17">
    <property type="entry name" value="GNTR-FAMILY TRANSCRIPTIONAL REGULATOR"/>
    <property type="match status" value="1"/>
</dbReference>
<dbReference type="InterPro" id="IPR036388">
    <property type="entry name" value="WH-like_DNA-bd_sf"/>
</dbReference>
<dbReference type="SMART" id="SM00866">
    <property type="entry name" value="UTRA"/>
    <property type="match status" value="1"/>
</dbReference>
<keyword evidence="6" id="KW-1185">Reference proteome</keyword>
<comment type="caution">
    <text evidence="5">The sequence shown here is derived from an EMBL/GenBank/DDBJ whole genome shotgun (WGS) entry which is preliminary data.</text>
</comment>
<keyword evidence="2" id="KW-0238">DNA-binding</keyword>
<dbReference type="Gene3D" id="3.40.1410.10">
    <property type="entry name" value="Chorismate lyase-like"/>
    <property type="match status" value="1"/>
</dbReference>
<sequence>MKLDTSKEAAPLYIQVKNDIKMKIENKVWNPGEKIPSELDLCKTYDVSRITVREAINELVWEEYLIRKRPKGTFVLDQSEQFEDSNNYYTHVKGFTFEMNELGKQATTKKAEILIVKVDSTVAKQLNISAGKNVYLLKRVRGTEDKIMVFFKTYIKTTINLSSNPKDYYGSLYELLNDKGIKISKFKEYLEAGMPTEEVQKELNISADTPVLKRVRKSYCKEFDFAEYTECFYIGDQYRYYIDFNTTI</sequence>